<dbReference type="EMBL" id="JAHUZB010000001">
    <property type="protein sequence ID" value="MBV7389339.1"/>
    <property type="molecule type" value="Genomic_DNA"/>
</dbReference>
<gene>
    <name evidence="2" type="ORF">KUA55_01495</name>
</gene>
<dbReference type="NCBIfam" id="TIGR00854">
    <property type="entry name" value="pts-sorbose"/>
    <property type="match status" value="1"/>
</dbReference>
<accession>A0ABS6T8V7</accession>
<feature type="domain" description="PTS EIIB type-4" evidence="1">
    <location>
        <begin position="1"/>
        <end position="166"/>
    </location>
</feature>
<evidence type="ECO:0000313" key="2">
    <source>
        <dbReference type="EMBL" id="MBV7389339.1"/>
    </source>
</evidence>
<sequence>MVMDIKLARIDDRLIHGQVATVWSKATGIERILVVSDDVAKDELRKFLLKQAAPPGIKSNVVTKKKLVEVYHDQLFDGMKVMLLFATPKDVLAIVNAGVKLDSVNIGGMRFSPGKKMITNFISVDGEDVADFEQLHQSGIELEIRQVPNDRKNNLISLMQKEKMLN</sequence>
<dbReference type="InterPro" id="IPR004720">
    <property type="entry name" value="PTS_IIB_sorbose-sp"/>
</dbReference>
<dbReference type="PROSITE" id="PS51101">
    <property type="entry name" value="PTS_EIIB_TYPE_4"/>
    <property type="match status" value="1"/>
</dbReference>
<name>A0ABS6T8V7_9ENTE</name>
<dbReference type="Proteomes" id="UP000774130">
    <property type="component" value="Unassembled WGS sequence"/>
</dbReference>
<evidence type="ECO:0000259" key="1">
    <source>
        <dbReference type="PROSITE" id="PS51101"/>
    </source>
</evidence>
<dbReference type="EC" id="2.7.1.-" evidence="2"/>
<dbReference type="InterPro" id="IPR018455">
    <property type="entry name" value="PTS_IIB_sorbose-sp_subgr"/>
</dbReference>
<protein>
    <submittedName>
        <fullName evidence="2">Mannose/fructose/sorbose PTS transporter subunit IIB</fullName>
        <ecNumber evidence="2">2.7.1.-</ecNumber>
    </submittedName>
</protein>
<dbReference type="GO" id="GO:0016740">
    <property type="term" value="F:transferase activity"/>
    <property type="evidence" value="ECO:0007669"/>
    <property type="project" value="UniProtKB-KW"/>
</dbReference>
<keyword evidence="3" id="KW-1185">Reference proteome</keyword>
<dbReference type="RefSeq" id="WP_218324404.1">
    <property type="nucleotide sequence ID" value="NZ_JAHUZB010000001.1"/>
</dbReference>
<comment type="caution">
    <text evidence="2">The sequence shown here is derived from an EMBL/GenBank/DDBJ whole genome shotgun (WGS) entry which is preliminary data.</text>
</comment>
<keyword evidence="2" id="KW-0808">Transferase</keyword>
<proteinExistence type="predicted"/>
<dbReference type="CDD" id="cd00001">
    <property type="entry name" value="PTS_IIB_man"/>
    <property type="match status" value="1"/>
</dbReference>
<reference evidence="2 3" key="1">
    <citation type="submission" date="2021-06" db="EMBL/GenBank/DDBJ databases">
        <title>Enterococcus alishanensis sp. nov., a novel lactic acid bacterium isolated from fresh coffee beans.</title>
        <authorList>
            <person name="Chen Y.-S."/>
        </authorList>
    </citation>
    <scope>NUCLEOTIDE SEQUENCE [LARGE SCALE GENOMIC DNA]</scope>
    <source>
        <strain evidence="2 3">ALS3</strain>
    </source>
</reference>
<evidence type="ECO:0000313" key="3">
    <source>
        <dbReference type="Proteomes" id="UP000774130"/>
    </source>
</evidence>
<organism evidence="2 3">
    <name type="scientific">Enterococcus alishanensis</name>
    <dbReference type="NCBI Taxonomy" id="1303817"/>
    <lineage>
        <taxon>Bacteria</taxon>
        <taxon>Bacillati</taxon>
        <taxon>Bacillota</taxon>
        <taxon>Bacilli</taxon>
        <taxon>Lactobacillales</taxon>
        <taxon>Enterococcaceae</taxon>
        <taxon>Enterococcus</taxon>
    </lineage>
</organism>
<dbReference type="Pfam" id="PF03830">
    <property type="entry name" value="PTSIIB_sorb"/>
    <property type="match status" value="1"/>
</dbReference>